<gene>
    <name evidence="1" type="ORF">Phi17:1_gp16</name>
</gene>
<dbReference type="KEGG" id="vg:16796898"/>
<protein>
    <submittedName>
        <fullName evidence="1">Uncharacterized protein</fullName>
    </submittedName>
</protein>
<organism evidence="1 2">
    <name type="scientific">Cellulophaga phage phi17:1</name>
    <dbReference type="NCBI Taxonomy" id="1327980"/>
    <lineage>
        <taxon>Viruses</taxon>
        <taxon>Duplodnaviria</taxon>
        <taxon>Heunggongvirae</taxon>
        <taxon>Uroviricota</taxon>
        <taxon>Caudoviricetes</taxon>
        <taxon>Helsingorvirus</taxon>
        <taxon>Helsingorvirus Cba171</taxon>
    </lineage>
</organism>
<accession>S0A1D9</accession>
<dbReference type="Proteomes" id="UP000014710">
    <property type="component" value="Segment"/>
</dbReference>
<dbReference type="OrthoDB" id="28244at10239"/>
<proteinExistence type="predicted"/>
<evidence type="ECO:0000313" key="2">
    <source>
        <dbReference type="Proteomes" id="UP000014710"/>
    </source>
</evidence>
<keyword evidence="2" id="KW-1185">Reference proteome</keyword>
<dbReference type="EMBL" id="KC821617">
    <property type="protein sequence ID" value="AGO48292.1"/>
    <property type="molecule type" value="Genomic_DNA"/>
</dbReference>
<sequence length="47" mass="5387">MMYFNSQTPKRLIGSLIWNISENLKIPLGKYSPIIFGWMIGSKGVKK</sequence>
<reference evidence="2" key="2">
    <citation type="submission" date="2013-03" db="EMBL/GenBank/DDBJ databases">
        <title>The Cellulophaga phages: a novel, diverse, and globally ubiquitous model system.</title>
        <authorList>
            <person name="Holmfeldt K."/>
            <person name="Solonenko N."/>
            <person name="Shah M."/>
            <person name="Corrier K."/>
            <person name="Riemann L."/>
            <person name="VerBerkmoes N.C."/>
            <person name="Sullivan M.B."/>
        </authorList>
    </citation>
    <scope>NUCLEOTIDE SEQUENCE [LARGE SCALE GENOMIC DNA]</scope>
</reference>
<dbReference type="GeneID" id="16796898"/>
<reference evidence="1 2" key="1">
    <citation type="journal article" date="2013" name="Proc. Natl. Acad. Sci. U.S.A.">
        <title>Twelve previously unknown phage genera are ubiquitous in global oceans.</title>
        <authorList>
            <person name="Holmfeldt K."/>
            <person name="Solonenko N."/>
            <person name="Shah M."/>
            <person name="Corrier K."/>
            <person name="Riemann L."/>
            <person name="Verberkmoes N.C."/>
            <person name="Sullivan M.B."/>
        </authorList>
    </citation>
    <scope>NUCLEOTIDE SEQUENCE [LARGE SCALE GENOMIC DNA]</scope>
    <source>
        <strain evidence="1">Phi17:1</strain>
    </source>
</reference>
<dbReference type="RefSeq" id="YP_008241332.1">
    <property type="nucleotide sequence ID" value="NC_021795.1"/>
</dbReference>
<evidence type="ECO:0000313" key="1">
    <source>
        <dbReference type="EMBL" id="AGO48292.1"/>
    </source>
</evidence>
<name>S0A1D9_9CAUD</name>